<dbReference type="OrthoDB" id="4425998at2"/>
<reference evidence="1 2" key="1">
    <citation type="submission" date="2017-12" db="EMBL/GenBank/DDBJ databases">
        <title>Corynebacterium mastitidis 16-1433 Genome.</title>
        <authorList>
            <person name="Gulvik C.A."/>
        </authorList>
    </citation>
    <scope>NUCLEOTIDE SEQUENCE [LARGE SCALE GENOMIC DNA]</scope>
    <source>
        <strain evidence="1 2">16-1433</strain>
    </source>
</reference>
<comment type="caution">
    <text evidence="1">The sequence shown here is derived from an EMBL/GenBank/DDBJ whole genome shotgun (WGS) entry which is preliminary data.</text>
</comment>
<dbReference type="AlphaFoldDB" id="A0A2N0X8Y6"/>
<accession>A0A2N0X8Y6</accession>
<evidence type="ECO:0008006" key="3">
    <source>
        <dbReference type="Google" id="ProtNLM"/>
    </source>
</evidence>
<protein>
    <recommendedName>
        <fullName evidence="3">Head-to-tail stopper</fullName>
    </recommendedName>
</protein>
<gene>
    <name evidence="1" type="ORF">CXB45_03105</name>
</gene>
<name>A0A2N0X8Y6_9CORY</name>
<evidence type="ECO:0000313" key="2">
    <source>
        <dbReference type="Proteomes" id="UP000233249"/>
    </source>
</evidence>
<evidence type="ECO:0000313" key="1">
    <source>
        <dbReference type="EMBL" id="PKF69147.1"/>
    </source>
</evidence>
<organism evidence="1 2">
    <name type="scientific">Corynebacterium mastitidis</name>
    <dbReference type="NCBI Taxonomy" id="161890"/>
    <lineage>
        <taxon>Bacteria</taxon>
        <taxon>Bacillati</taxon>
        <taxon>Actinomycetota</taxon>
        <taxon>Actinomycetes</taxon>
        <taxon>Mycobacteriales</taxon>
        <taxon>Corynebacteriaceae</taxon>
        <taxon>Corynebacterium</taxon>
    </lineage>
</organism>
<dbReference type="Proteomes" id="UP000233249">
    <property type="component" value="Unassembled WGS sequence"/>
</dbReference>
<proteinExistence type="predicted"/>
<sequence>MTVWLQPMRIVKPTRIQDPYAPRKASRLTLDPAQGAAIQPRVWMVECQPISLTEETENATRVAAVTAWRIISRRGEQITDIDPTDGVLVDGIDGVLEVQGEVGQWPTPARLAHTELTVRRWVG</sequence>
<dbReference type="RefSeq" id="WP_157824252.1">
    <property type="nucleotide sequence ID" value="NZ_JAKRKB010000012.1"/>
</dbReference>
<dbReference type="EMBL" id="PJAF01000006">
    <property type="protein sequence ID" value="PKF69147.1"/>
    <property type="molecule type" value="Genomic_DNA"/>
</dbReference>